<proteinExistence type="predicted"/>
<gene>
    <name evidence="2" type="ORF">B4N89_19900</name>
</gene>
<dbReference type="AlphaFoldDB" id="A0A1T3P194"/>
<accession>A0A1T3P194</accession>
<dbReference type="GO" id="GO:0000028">
    <property type="term" value="P:ribosomal small subunit assembly"/>
    <property type="evidence" value="ECO:0007669"/>
    <property type="project" value="TreeGrafter"/>
</dbReference>
<evidence type="ECO:0000313" key="3">
    <source>
        <dbReference type="Proteomes" id="UP000190037"/>
    </source>
</evidence>
<dbReference type="GO" id="GO:0005525">
    <property type="term" value="F:GTP binding"/>
    <property type="evidence" value="ECO:0007669"/>
    <property type="project" value="InterPro"/>
</dbReference>
<dbReference type="InterPro" id="IPR006073">
    <property type="entry name" value="GTP-bd"/>
</dbReference>
<dbReference type="EMBL" id="MWQN01000001">
    <property type="protein sequence ID" value="OPC82899.1"/>
    <property type="molecule type" value="Genomic_DNA"/>
</dbReference>
<name>A0A1T3P194_9ACTN</name>
<sequence length="462" mass="48738">MVIMGSDTLSAALADLRDRVAATCFPLDLPGAVQARLARRELIEQLDDYVLPRLAVPRAPLLAVVGGSTGAGRSTLLNALVGRAVTAVGSVRPTTRVPVLVCRSGDRHWFAADTAIALRLDERVPPGLALLDVPDIDSVSADNRRVAVRLLGAADLWVFVVSAARYADAAPWHLLRLARDRNTRLAIVLSRVPAESADPVRADFVRLLRQAGLGDVPLYPIVEVEPGAGLPERNVVPIRTWLAERGADPDARAAVVRRTLGGLLHSLDRRVPPLAQAVERQYEAAGHTRDCVDRAYAVAARWASRALGDGSLLRGAAAGRWREGDADGAARGVRESLDALLADAFARGAERSWGCAPYDGAPRLRPAPVVWPDAGEPLALIAAVGGLGTEPGVGRDAAGLLGTRIGVESAARLILGVRRGLRAELAAALDAERGRRAAAVAVVPGRADVGLIEALDLVRRSA</sequence>
<comment type="caution">
    <text evidence="2">The sequence shown here is derived from an EMBL/GenBank/DDBJ whole genome shotgun (WGS) entry which is preliminary data.</text>
</comment>
<feature type="domain" description="G" evidence="1">
    <location>
        <begin position="65"/>
        <end position="177"/>
    </location>
</feature>
<protein>
    <recommendedName>
        <fullName evidence="1">G domain-containing protein</fullName>
    </recommendedName>
</protein>
<dbReference type="CDD" id="cd00882">
    <property type="entry name" value="Ras_like_GTPase"/>
    <property type="match status" value="1"/>
</dbReference>
<dbReference type="InterPro" id="IPR005662">
    <property type="entry name" value="GTPase_Era-like"/>
</dbReference>
<dbReference type="GO" id="GO:0019843">
    <property type="term" value="F:rRNA binding"/>
    <property type="evidence" value="ECO:0007669"/>
    <property type="project" value="TreeGrafter"/>
</dbReference>
<dbReference type="SUPFAM" id="SSF52540">
    <property type="entry name" value="P-loop containing nucleoside triphosphate hydrolases"/>
    <property type="match status" value="1"/>
</dbReference>
<keyword evidence="3" id="KW-1185">Reference proteome</keyword>
<dbReference type="Gene3D" id="3.40.50.300">
    <property type="entry name" value="P-loop containing nucleotide triphosphate hydrolases"/>
    <property type="match status" value="1"/>
</dbReference>
<organism evidence="2 3">
    <name type="scientific">Embleya scabrispora</name>
    <dbReference type="NCBI Taxonomy" id="159449"/>
    <lineage>
        <taxon>Bacteria</taxon>
        <taxon>Bacillati</taxon>
        <taxon>Actinomycetota</taxon>
        <taxon>Actinomycetes</taxon>
        <taxon>Kitasatosporales</taxon>
        <taxon>Streptomycetaceae</taxon>
        <taxon>Embleya</taxon>
    </lineage>
</organism>
<dbReference type="STRING" id="159449.B4N89_19900"/>
<evidence type="ECO:0000313" key="2">
    <source>
        <dbReference type="EMBL" id="OPC82899.1"/>
    </source>
</evidence>
<evidence type="ECO:0000259" key="1">
    <source>
        <dbReference type="Pfam" id="PF01926"/>
    </source>
</evidence>
<dbReference type="InterPro" id="IPR027417">
    <property type="entry name" value="P-loop_NTPase"/>
</dbReference>
<dbReference type="Proteomes" id="UP000190037">
    <property type="component" value="Unassembled WGS sequence"/>
</dbReference>
<dbReference type="GO" id="GO:0043024">
    <property type="term" value="F:ribosomal small subunit binding"/>
    <property type="evidence" value="ECO:0007669"/>
    <property type="project" value="TreeGrafter"/>
</dbReference>
<dbReference type="PANTHER" id="PTHR42698">
    <property type="entry name" value="GTPASE ERA"/>
    <property type="match status" value="1"/>
</dbReference>
<dbReference type="GO" id="GO:0005829">
    <property type="term" value="C:cytosol"/>
    <property type="evidence" value="ECO:0007669"/>
    <property type="project" value="TreeGrafter"/>
</dbReference>
<dbReference type="Pfam" id="PF01926">
    <property type="entry name" value="MMR_HSR1"/>
    <property type="match status" value="1"/>
</dbReference>
<reference evidence="2 3" key="1">
    <citation type="submission" date="2017-03" db="EMBL/GenBank/DDBJ databases">
        <title>Draft genome sequence of Streptomyces scabrisporus NF3, endophyte isolated from Amphipterygium adstringens.</title>
        <authorList>
            <person name="Vazquez M."/>
            <person name="Ceapa C.D."/>
            <person name="Rodriguez Luna D."/>
            <person name="Sanchez Esquivel S."/>
        </authorList>
    </citation>
    <scope>NUCLEOTIDE SEQUENCE [LARGE SCALE GENOMIC DNA]</scope>
    <source>
        <strain evidence="2 3">NF3</strain>
    </source>
</reference>
<dbReference type="PANTHER" id="PTHR42698:SF1">
    <property type="entry name" value="GTPASE ERA, MITOCHONDRIAL"/>
    <property type="match status" value="1"/>
</dbReference>